<dbReference type="EMBL" id="CM004404">
    <property type="protein sequence ID" value="KAG8632166.1"/>
    <property type="molecule type" value="Genomic_DNA"/>
</dbReference>
<name>A0ACB7FWZ6_MANES</name>
<evidence type="ECO:0000313" key="2">
    <source>
        <dbReference type="Proteomes" id="UP000091857"/>
    </source>
</evidence>
<reference evidence="2" key="1">
    <citation type="journal article" date="2016" name="Nat. Biotechnol.">
        <title>Sequencing wild and cultivated cassava and related species reveals extensive interspecific hybridization and genetic diversity.</title>
        <authorList>
            <person name="Bredeson J.V."/>
            <person name="Lyons J.B."/>
            <person name="Prochnik S.E."/>
            <person name="Wu G.A."/>
            <person name="Ha C.M."/>
            <person name="Edsinger-Gonzales E."/>
            <person name="Grimwood J."/>
            <person name="Schmutz J."/>
            <person name="Rabbi I.Y."/>
            <person name="Egesi C."/>
            <person name="Nauluvula P."/>
            <person name="Lebot V."/>
            <person name="Ndunguru J."/>
            <person name="Mkamilo G."/>
            <person name="Bart R.S."/>
            <person name="Setter T.L."/>
            <person name="Gleadow R.M."/>
            <person name="Kulakow P."/>
            <person name="Ferguson M.E."/>
            <person name="Rounsley S."/>
            <person name="Rokhsar D.S."/>
        </authorList>
    </citation>
    <scope>NUCLEOTIDE SEQUENCE [LARGE SCALE GENOMIC DNA]</scope>
    <source>
        <strain evidence="2">cv. AM560-2</strain>
    </source>
</reference>
<organism evidence="1 2">
    <name type="scientific">Manihot esculenta</name>
    <name type="common">Cassava</name>
    <name type="synonym">Jatropha manihot</name>
    <dbReference type="NCBI Taxonomy" id="3983"/>
    <lineage>
        <taxon>Eukaryota</taxon>
        <taxon>Viridiplantae</taxon>
        <taxon>Streptophyta</taxon>
        <taxon>Embryophyta</taxon>
        <taxon>Tracheophyta</taxon>
        <taxon>Spermatophyta</taxon>
        <taxon>Magnoliopsida</taxon>
        <taxon>eudicotyledons</taxon>
        <taxon>Gunneridae</taxon>
        <taxon>Pentapetalae</taxon>
        <taxon>rosids</taxon>
        <taxon>fabids</taxon>
        <taxon>Malpighiales</taxon>
        <taxon>Euphorbiaceae</taxon>
        <taxon>Crotonoideae</taxon>
        <taxon>Manihoteae</taxon>
        <taxon>Manihot</taxon>
    </lineage>
</organism>
<accession>A0ACB7FWZ6</accession>
<dbReference type="Proteomes" id="UP000091857">
    <property type="component" value="Chromosome 18"/>
</dbReference>
<gene>
    <name evidence="1" type="ORF">MANES_18G000350v8</name>
</gene>
<evidence type="ECO:0000313" key="1">
    <source>
        <dbReference type="EMBL" id="KAG8632166.1"/>
    </source>
</evidence>
<comment type="caution">
    <text evidence="1">The sequence shown here is derived from an EMBL/GenBank/DDBJ whole genome shotgun (WGS) entry which is preliminary data.</text>
</comment>
<proteinExistence type="predicted"/>
<protein>
    <submittedName>
        <fullName evidence="1">Uncharacterized protein</fullName>
    </submittedName>
</protein>
<keyword evidence="2" id="KW-1185">Reference proteome</keyword>
<sequence length="1187" mass="133423">MSKTQEKEEDEEFRAQLTHLEESVEDHPEDPSLRFNLGLLLWEKGGQFKEFKEKAAEHFVISAKLNPHNAAAFAYLGHYYSRFTADSQRALKCYERAITLNPDDSESGESLCDMLDHSGKETLEQAVCGEASEKSPRAFWAFRRLGYLHLHHRRWSEAVQSLQHAIRGYPTCADLWEALGLAYQRLGMFTAATKSYGRAIELDDTRVFALVESGNIFLMIGSFRKGVEQFQRALEISPQNVSANYGLASGLLGLSKECMNLGAFKWGASLLEDAGKVAEVNGQLAGNVSCIWKLHGDIQLTYAKCFPWTKGDHSAEFDVDTFEASIFSWKQTCHLAAMSAKRSYQRALHLVPWQANLYIDIGITLDLISSMNENYGLDLYPWQLSEKMALGGLSLEGDNYEFWLALGCLSGHNAMKQHALIRGLQLDVSSAVAWSYLGKLYREEDEKKLARQAFDCARSVDPSLALPWAGMAADANAREPTTDEAFESCLRAVQIFPLAEFQVGLAKLALLSGNLASSQVLGAIQQAVLRGPQYPESHHLKGLVCEARSEYEAAVASYKLARCAINISPGTASNAHLRDIAVNLARSLCRAGYAADAVEECKYLRKEGVLDAEGIQIYAFSLWQLGKCDLALSLARDLVSSASSLEKTSAAVSVSFFCRLLYYISGLDSAISSILKMPRELFENSKFSFILSTIHALDQSNRLESVVSTSRYFIVSHEDVTGMHCLIALSKLVKHGSDSCLGYQDGISYLKKALHKYPNSKLMRNLLSHLLLSTEEGEHTHVASRCCIIDSSYYGSKVGLKSGWELLGAGSVACYAIGNKDPKFSFPTCGYQCMKGPGAIRELQKYLRQEPWNHNARYLLILNILQKAREERFPRQLCVILKKLLSVALSNELYSRESFSYQYQKFQLLLCLSEISLQCGNQSDCIEHARRSVSLCIPNNYRFFGHLLLCRAYAVEENFVNLQEEYIRCLEIKTDYHIGLICLKIMESQYYIETDSNISELSFKDCLKEWKNSWNMWAAVFNLVLGLISIWNEDFLSAEAFLSQACLLAGTDSCLFLCHGAICMELAKMSSSYQILSFAIRSLTKANTNSIIPLPIVSLLMAQAEGSLGSKQKWERNLRLEWYSWPPEMRPAELFFQMHLLARRSEVQIDSSSNVEFCQSPLKWILRSIHTNPSCLRYWKVLQKITE</sequence>